<dbReference type="PROSITE" id="PS51257">
    <property type="entry name" value="PROKAR_LIPOPROTEIN"/>
    <property type="match status" value="1"/>
</dbReference>
<dbReference type="SUPFAM" id="SSF53474">
    <property type="entry name" value="alpha/beta-Hydrolases"/>
    <property type="match status" value="1"/>
</dbReference>
<dbReference type="InterPro" id="IPR000073">
    <property type="entry name" value="AB_hydrolase_1"/>
</dbReference>
<feature type="domain" description="AB hydrolase-1" evidence="4">
    <location>
        <begin position="87"/>
        <end position="461"/>
    </location>
</feature>
<organism evidence="5">
    <name type="scientific">freshwater metagenome</name>
    <dbReference type="NCBI Taxonomy" id="449393"/>
    <lineage>
        <taxon>unclassified sequences</taxon>
        <taxon>metagenomes</taxon>
        <taxon>ecological metagenomes</taxon>
    </lineage>
</organism>
<evidence type="ECO:0000256" key="1">
    <source>
        <dbReference type="ARBA" id="ARBA00010088"/>
    </source>
</evidence>
<dbReference type="AlphaFoldDB" id="A0A6J6AJF0"/>
<dbReference type="PANTHER" id="PTHR43248">
    <property type="entry name" value="2-SUCCINYL-6-HYDROXY-2,4-CYCLOHEXADIENE-1-CARBOXYLATE SYNTHASE"/>
    <property type="match status" value="1"/>
</dbReference>
<keyword evidence="3" id="KW-0378">Hydrolase</keyword>
<protein>
    <submittedName>
        <fullName evidence="5">Unannotated protein</fullName>
    </submittedName>
</protein>
<dbReference type="GO" id="GO:0016787">
    <property type="term" value="F:hydrolase activity"/>
    <property type="evidence" value="ECO:0007669"/>
    <property type="project" value="UniProtKB-KW"/>
</dbReference>
<accession>A0A6J6AJF0</accession>
<comment type="similarity">
    <text evidence="1">Belongs to the peptidase S33 family.</text>
</comment>
<proteinExistence type="inferred from homology"/>
<evidence type="ECO:0000313" key="5">
    <source>
        <dbReference type="EMBL" id="CAB4370576.1"/>
    </source>
</evidence>
<dbReference type="PANTHER" id="PTHR43248:SF29">
    <property type="entry name" value="TRIPEPTIDYL AMINOPEPTIDASE"/>
    <property type="match status" value="1"/>
</dbReference>
<dbReference type="Pfam" id="PF00561">
    <property type="entry name" value="Abhydrolase_1"/>
    <property type="match status" value="1"/>
</dbReference>
<evidence type="ECO:0000256" key="2">
    <source>
        <dbReference type="ARBA" id="ARBA00022729"/>
    </source>
</evidence>
<gene>
    <name evidence="5" type="ORF">UFOPK4182_00156</name>
</gene>
<reference evidence="5" key="1">
    <citation type="submission" date="2020-05" db="EMBL/GenBank/DDBJ databases">
        <authorList>
            <person name="Chiriac C."/>
            <person name="Salcher M."/>
            <person name="Ghai R."/>
            <person name="Kavagutti S V."/>
        </authorList>
    </citation>
    <scope>NUCLEOTIDE SEQUENCE</scope>
</reference>
<name>A0A6J6AJF0_9ZZZZ</name>
<dbReference type="InterPro" id="IPR051601">
    <property type="entry name" value="Serine_prot/Carboxylest_S33"/>
</dbReference>
<sequence>MRTRLITLITICGLFLTGCVQEVKPLKLATLQDFQSQPIKWRTCFDTLLCTDVLVPIDYENIKLGTFKIAVLKHEASNKQDRVGSMFVNPGGPGASGIEYAYAAEYIVSPELLALFDIVGFDPRGVGSSAPIRCLTDDEMDANYASDSKADNAQEFEMMVKETQVLVAKCEKNTKNLNSYSTENTARDMDVIRAVLGDKKLNYLGKSYGTYLGTIYAQLFPDKVGRLVLDGAIDPHATPLQQSLTQAIGFDNALDAFLKDCLQLDSCPLPIDATTEYFTELFNSVARKPLTTRTKRVATESLVVLGTASALYDNESGWPMLRVALKQAQTGDGYMFLSLADAYTGRQPNGTYPNNEGDSGFVIDCLDWKDERTNEQIAQDAEQFKLQAPVFGPYLSASGISCKYFKGVKPPIKIKQIKTSPIVVIGTLRDPATPYSWSVALHNLITDSLLITFDGDGHTGHGRGSSCVDEIVDTYFITGKIPATDQKCDLSTAL</sequence>
<dbReference type="EMBL" id="CAEUNI010000008">
    <property type="protein sequence ID" value="CAB4370576.1"/>
    <property type="molecule type" value="Genomic_DNA"/>
</dbReference>
<dbReference type="Gene3D" id="3.40.50.1820">
    <property type="entry name" value="alpha/beta hydrolase"/>
    <property type="match status" value="1"/>
</dbReference>
<evidence type="ECO:0000259" key="4">
    <source>
        <dbReference type="Pfam" id="PF00561"/>
    </source>
</evidence>
<dbReference type="InterPro" id="IPR029058">
    <property type="entry name" value="AB_hydrolase_fold"/>
</dbReference>
<keyword evidence="2" id="KW-0732">Signal</keyword>
<evidence type="ECO:0000256" key="3">
    <source>
        <dbReference type="ARBA" id="ARBA00022801"/>
    </source>
</evidence>